<feature type="transmembrane region" description="Helical" evidence="6">
    <location>
        <begin position="7"/>
        <end position="28"/>
    </location>
</feature>
<keyword evidence="2" id="KW-0813">Transport</keyword>
<dbReference type="PROSITE" id="PS50850">
    <property type="entry name" value="MFS"/>
    <property type="match status" value="1"/>
</dbReference>
<dbReference type="SUPFAM" id="SSF103473">
    <property type="entry name" value="MFS general substrate transporter"/>
    <property type="match status" value="1"/>
</dbReference>
<feature type="transmembrane region" description="Helical" evidence="6">
    <location>
        <begin position="323"/>
        <end position="343"/>
    </location>
</feature>
<keyword evidence="5 6" id="KW-0472">Membrane</keyword>
<evidence type="ECO:0000256" key="3">
    <source>
        <dbReference type="ARBA" id="ARBA00022692"/>
    </source>
</evidence>
<dbReference type="PANTHER" id="PTHR43385:SF1">
    <property type="entry name" value="RIBOFLAVIN TRANSPORTER RIBJ"/>
    <property type="match status" value="1"/>
</dbReference>
<name>A0ABS8FXI6_9FIRM</name>
<proteinExistence type="predicted"/>
<dbReference type="Proteomes" id="UP001198151">
    <property type="component" value="Unassembled WGS sequence"/>
</dbReference>
<dbReference type="Pfam" id="PF07690">
    <property type="entry name" value="MFS_1"/>
    <property type="match status" value="1"/>
</dbReference>
<sequence length="345" mass="37391">MKRNGTRLFGTISFAATAIGTFLVGISYNLPDSAYMVFFAGIFITKLATYGIQMLCFQLCATWFNKSRGRVLGIVTIAAPLNSATSTTLLTLGQNALGFQFTYFIVGAILVAATVLTFIFAVTTPEEKGLTVDGLLDGVKKEENTVTRQKPRLTMKDILTNPNTWRLTITFGIFSGTIGPVMGFFISRMNEVNVATPTALTILTFASLLGIVLSYVYGWIDDKVGTFFSCRILSIGYVLMMVCFYFGSADNFILIILAGVCMASMTGGTPNLHPSAIMKTFGAREYQNANCYITIGVSLISSFGMQLMSVVTDATGSLDMSYVIFGVLATVATISIWNTKIVVKE</sequence>
<feature type="transmembrane region" description="Helical" evidence="6">
    <location>
        <begin position="101"/>
        <end position="122"/>
    </location>
</feature>
<feature type="transmembrane region" description="Helical" evidence="6">
    <location>
        <begin position="292"/>
        <end position="311"/>
    </location>
</feature>
<accession>A0ABS8FXI6</accession>
<organism evidence="8 9">
    <name type="scientific">Ruminococcus turbiniformis</name>
    <dbReference type="NCBI Taxonomy" id="2881258"/>
    <lineage>
        <taxon>Bacteria</taxon>
        <taxon>Bacillati</taxon>
        <taxon>Bacillota</taxon>
        <taxon>Clostridia</taxon>
        <taxon>Eubacteriales</taxon>
        <taxon>Oscillospiraceae</taxon>
        <taxon>Ruminococcus</taxon>
    </lineage>
</organism>
<reference evidence="8 9" key="1">
    <citation type="submission" date="2021-10" db="EMBL/GenBank/DDBJ databases">
        <title>Anaerobic single-cell dispensing facilitates the cultivation of human gut bacteria.</title>
        <authorList>
            <person name="Afrizal A."/>
        </authorList>
    </citation>
    <scope>NUCLEOTIDE SEQUENCE [LARGE SCALE GENOMIC DNA]</scope>
    <source>
        <strain evidence="8 9">CLA-AA-H200</strain>
    </source>
</reference>
<dbReference type="InterPro" id="IPR020846">
    <property type="entry name" value="MFS_dom"/>
</dbReference>
<evidence type="ECO:0000256" key="5">
    <source>
        <dbReference type="ARBA" id="ARBA00023136"/>
    </source>
</evidence>
<evidence type="ECO:0000256" key="2">
    <source>
        <dbReference type="ARBA" id="ARBA00022448"/>
    </source>
</evidence>
<dbReference type="InterPro" id="IPR036259">
    <property type="entry name" value="MFS_trans_sf"/>
</dbReference>
<evidence type="ECO:0000259" key="7">
    <source>
        <dbReference type="PROSITE" id="PS50850"/>
    </source>
</evidence>
<dbReference type="Gene3D" id="1.20.1250.20">
    <property type="entry name" value="MFS general substrate transporter like domains"/>
    <property type="match status" value="1"/>
</dbReference>
<gene>
    <name evidence="8" type="ORF">LKD70_09605</name>
</gene>
<feature type="transmembrane region" description="Helical" evidence="6">
    <location>
        <begin position="34"/>
        <end position="57"/>
    </location>
</feature>
<evidence type="ECO:0000313" key="9">
    <source>
        <dbReference type="Proteomes" id="UP001198151"/>
    </source>
</evidence>
<evidence type="ECO:0000256" key="1">
    <source>
        <dbReference type="ARBA" id="ARBA00004651"/>
    </source>
</evidence>
<feature type="domain" description="Major facilitator superfamily (MFS) profile" evidence="7">
    <location>
        <begin position="1"/>
        <end position="345"/>
    </location>
</feature>
<keyword evidence="9" id="KW-1185">Reference proteome</keyword>
<dbReference type="PANTHER" id="PTHR43385">
    <property type="entry name" value="RIBOFLAVIN TRANSPORTER RIBJ"/>
    <property type="match status" value="1"/>
</dbReference>
<protein>
    <submittedName>
        <fullName evidence="8">MFS transporter</fullName>
    </submittedName>
</protein>
<feature type="transmembrane region" description="Helical" evidence="6">
    <location>
        <begin position="253"/>
        <end position="272"/>
    </location>
</feature>
<comment type="subcellular location">
    <subcellularLocation>
        <location evidence="1">Cell membrane</location>
        <topology evidence="1">Multi-pass membrane protein</topology>
    </subcellularLocation>
</comment>
<keyword evidence="3 6" id="KW-0812">Transmembrane</keyword>
<dbReference type="InterPro" id="IPR052983">
    <property type="entry name" value="MFS_Riboflavin_Transporter"/>
</dbReference>
<comment type="caution">
    <text evidence="8">The sequence shown here is derived from an EMBL/GenBank/DDBJ whole genome shotgun (WGS) entry which is preliminary data.</text>
</comment>
<keyword evidence="4 6" id="KW-1133">Transmembrane helix</keyword>
<evidence type="ECO:0000256" key="4">
    <source>
        <dbReference type="ARBA" id="ARBA00022989"/>
    </source>
</evidence>
<evidence type="ECO:0000313" key="8">
    <source>
        <dbReference type="EMBL" id="MCC2254672.1"/>
    </source>
</evidence>
<feature type="transmembrane region" description="Helical" evidence="6">
    <location>
        <begin position="227"/>
        <end position="247"/>
    </location>
</feature>
<feature type="transmembrane region" description="Helical" evidence="6">
    <location>
        <begin position="165"/>
        <end position="186"/>
    </location>
</feature>
<dbReference type="EMBL" id="JAJEQX010000015">
    <property type="protein sequence ID" value="MCC2254672.1"/>
    <property type="molecule type" value="Genomic_DNA"/>
</dbReference>
<feature type="transmembrane region" description="Helical" evidence="6">
    <location>
        <begin position="69"/>
        <end position="89"/>
    </location>
</feature>
<feature type="transmembrane region" description="Helical" evidence="6">
    <location>
        <begin position="198"/>
        <end position="220"/>
    </location>
</feature>
<evidence type="ECO:0000256" key="6">
    <source>
        <dbReference type="SAM" id="Phobius"/>
    </source>
</evidence>
<dbReference type="InterPro" id="IPR011701">
    <property type="entry name" value="MFS"/>
</dbReference>